<keyword evidence="2" id="KW-1185">Reference proteome</keyword>
<dbReference type="EMBL" id="BEZZ01114510">
    <property type="protein sequence ID" value="GCC43844.1"/>
    <property type="molecule type" value="Genomic_DNA"/>
</dbReference>
<protein>
    <submittedName>
        <fullName evidence="1">Uncharacterized protein</fullName>
    </submittedName>
</protein>
<reference evidence="1 2" key="1">
    <citation type="journal article" date="2018" name="Nat. Ecol. Evol.">
        <title>Shark genomes provide insights into elasmobranch evolution and the origin of vertebrates.</title>
        <authorList>
            <person name="Hara Y"/>
            <person name="Yamaguchi K"/>
            <person name="Onimaru K"/>
            <person name="Kadota M"/>
            <person name="Koyanagi M"/>
            <person name="Keeley SD"/>
            <person name="Tatsumi K"/>
            <person name="Tanaka K"/>
            <person name="Motone F"/>
            <person name="Kageyama Y"/>
            <person name="Nozu R"/>
            <person name="Adachi N"/>
            <person name="Nishimura O"/>
            <person name="Nakagawa R"/>
            <person name="Tanegashima C"/>
            <person name="Kiyatake I"/>
            <person name="Matsumoto R"/>
            <person name="Murakumo K"/>
            <person name="Nishida K"/>
            <person name="Terakita A"/>
            <person name="Kuratani S"/>
            <person name="Sato K"/>
            <person name="Hyodo S Kuraku.S."/>
        </authorList>
    </citation>
    <scope>NUCLEOTIDE SEQUENCE [LARGE SCALE GENOMIC DNA]</scope>
</reference>
<name>A0A401TMI1_CHIPU</name>
<evidence type="ECO:0000313" key="1">
    <source>
        <dbReference type="EMBL" id="GCC43844.1"/>
    </source>
</evidence>
<gene>
    <name evidence="1" type="ORF">chiPu_0027810</name>
</gene>
<evidence type="ECO:0000313" key="2">
    <source>
        <dbReference type="Proteomes" id="UP000287033"/>
    </source>
</evidence>
<proteinExistence type="predicted"/>
<organism evidence="1 2">
    <name type="scientific">Chiloscyllium punctatum</name>
    <name type="common">Brownbanded bambooshark</name>
    <name type="synonym">Hemiscyllium punctatum</name>
    <dbReference type="NCBI Taxonomy" id="137246"/>
    <lineage>
        <taxon>Eukaryota</taxon>
        <taxon>Metazoa</taxon>
        <taxon>Chordata</taxon>
        <taxon>Craniata</taxon>
        <taxon>Vertebrata</taxon>
        <taxon>Chondrichthyes</taxon>
        <taxon>Elasmobranchii</taxon>
        <taxon>Galeomorphii</taxon>
        <taxon>Galeoidea</taxon>
        <taxon>Orectolobiformes</taxon>
        <taxon>Hemiscylliidae</taxon>
        <taxon>Chiloscyllium</taxon>
    </lineage>
</organism>
<sequence length="141" mass="15175">MKPLSEQLAELSVRARNAEAAFAAAQKEARDKIEARKTEALSAAKTAVEKISQQIKSVGESASRDRQALQAKITADVNTLKAYALQAKHDIKANLAEDRANLLEEDAGFAVDYAIASVEQAQLAVLDAIDARLAAEQARRS</sequence>
<comment type="caution">
    <text evidence="1">The sequence shown here is derived from an EMBL/GenBank/DDBJ whole genome shotgun (WGS) entry which is preliminary data.</text>
</comment>
<accession>A0A401TMI1</accession>
<dbReference type="AlphaFoldDB" id="A0A401TMI1"/>
<dbReference type="Proteomes" id="UP000287033">
    <property type="component" value="Unassembled WGS sequence"/>
</dbReference>